<gene>
    <name evidence="2" type="ORF">L227DRAFT_618063</name>
</gene>
<protein>
    <submittedName>
        <fullName evidence="2">Uncharacterized protein</fullName>
    </submittedName>
</protein>
<dbReference type="Proteomes" id="UP000313359">
    <property type="component" value="Unassembled WGS sequence"/>
</dbReference>
<evidence type="ECO:0000313" key="3">
    <source>
        <dbReference type="Proteomes" id="UP000313359"/>
    </source>
</evidence>
<feature type="compositionally biased region" description="Polar residues" evidence="1">
    <location>
        <begin position="357"/>
        <end position="368"/>
    </location>
</feature>
<feature type="region of interest" description="Disordered" evidence="1">
    <location>
        <begin position="1"/>
        <end position="39"/>
    </location>
</feature>
<organism evidence="2 3">
    <name type="scientific">Lentinus tigrinus ALCF2SS1-6</name>
    <dbReference type="NCBI Taxonomy" id="1328759"/>
    <lineage>
        <taxon>Eukaryota</taxon>
        <taxon>Fungi</taxon>
        <taxon>Dikarya</taxon>
        <taxon>Basidiomycota</taxon>
        <taxon>Agaricomycotina</taxon>
        <taxon>Agaricomycetes</taxon>
        <taxon>Polyporales</taxon>
        <taxon>Polyporaceae</taxon>
        <taxon>Lentinus</taxon>
    </lineage>
</organism>
<evidence type="ECO:0000313" key="2">
    <source>
        <dbReference type="EMBL" id="RPD52136.1"/>
    </source>
</evidence>
<evidence type="ECO:0000256" key="1">
    <source>
        <dbReference type="SAM" id="MobiDB-lite"/>
    </source>
</evidence>
<accession>A0A5C2RPK4</accession>
<feature type="region of interest" description="Disordered" evidence="1">
    <location>
        <begin position="103"/>
        <end position="126"/>
    </location>
</feature>
<dbReference type="EMBL" id="ML122419">
    <property type="protein sequence ID" value="RPD52136.1"/>
    <property type="molecule type" value="Genomic_DNA"/>
</dbReference>
<keyword evidence="3" id="KW-1185">Reference proteome</keyword>
<proteinExistence type="predicted"/>
<feature type="region of interest" description="Disordered" evidence="1">
    <location>
        <begin position="355"/>
        <end position="594"/>
    </location>
</feature>
<dbReference type="AlphaFoldDB" id="A0A5C2RPK4"/>
<feature type="compositionally biased region" description="Basic and acidic residues" evidence="1">
    <location>
        <begin position="1"/>
        <end position="13"/>
    </location>
</feature>
<feature type="compositionally biased region" description="Basic and acidic residues" evidence="1">
    <location>
        <begin position="110"/>
        <end position="126"/>
    </location>
</feature>
<feature type="compositionally biased region" description="Low complexity" evidence="1">
    <location>
        <begin position="15"/>
        <end position="28"/>
    </location>
</feature>
<feature type="compositionally biased region" description="Polar residues" evidence="1">
    <location>
        <begin position="408"/>
        <end position="428"/>
    </location>
</feature>
<feature type="compositionally biased region" description="Polar residues" evidence="1">
    <location>
        <begin position="482"/>
        <end position="497"/>
    </location>
</feature>
<reference evidence="2" key="1">
    <citation type="journal article" date="2018" name="Genome Biol. Evol.">
        <title>Genomics and development of Lentinus tigrinus, a white-rot wood-decaying mushroom with dimorphic fruiting bodies.</title>
        <authorList>
            <person name="Wu B."/>
            <person name="Xu Z."/>
            <person name="Knudson A."/>
            <person name="Carlson A."/>
            <person name="Chen N."/>
            <person name="Kovaka S."/>
            <person name="LaButti K."/>
            <person name="Lipzen A."/>
            <person name="Pennachio C."/>
            <person name="Riley R."/>
            <person name="Schakwitz W."/>
            <person name="Umezawa K."/>
            <person name="Ohm R.A."/>
            <person name="Grigoriev I.V."/>
            <person name="Nagy L.G."/>
            <person name="Gibbons J."/>
            <person name="Hibbett D."/>
        </authorList>
    </citation>
    <scope>NUCLEOTIDE SEQUENCE [LARGE SCALE GENOMIC DNA]</scope>
    <source>
        <strain evidence="2">ALCF2SS1-6</strain>
    </source>
</reference>
<dbReference type="OrthoDB" id="2766697at2759"/>
<sequence length="594" mass="65262">MPAEDQRGSDPDQHTTGQPPTTSQPTQSNDEQQAVARGRRFLHGADWVHQMFYSPEVQQIVKNTASRSRYLDAAEHVEPLFRAQFPTPYLGETDAQFAERQLATKKKQRREQLKQRPPETDEQFKERMGNLREALRATFQQLGKKMMEDAQRLPTPAPLPAPKKHRNLSALDMFVKSEHAPRGQVITRGQQTYYDVGGQRRAARQQWERMSVEEREPYEELAREANAARAQSQPAAIADEDDDQHHRTYTAEDVAQWCMSNMETMHRQFKWAGFMVVCGPDEDGHPRAFIDGVGEDRKGRSLLQTFIDGLSTTRGELDALTLLWLEQTKEAVHRDGQAEEPDALVVRLINGLRRQQESSTAPSAQNGTRDAATSGPSQRCAPGPVASPALPLSVPSQSSAPGPHLAVGQSSTRSGLEVSAPTSRTSSIVIDAPPTHLDNFTFESPPLEDDAPGPTNPMDLHSVDEGQVVEPTDDPKGEVASISPSGHHAQTVSSSASAGPAQCSAQGKRGRPESVVAPPKRPRLPKSSNDVAGVLMQPHDPNLGLVAGREPRERRLSSKQQEAVEAAEEARKQRAAKRGQKDARGRSRAGGSRS</sequence>
<name>A0A5C2RPK4_9APHY</name>